<protein>
    <submittedName>
        <fullName evidence="2">Uncharacterized protein</fullName>
    </submittedName>
</protein>
<name>A0A517YUG5_9BACT</name>
<proteinExistence type="predicted"/>
<dbReference type="RefSeq" id="WP_145077280.1">
    <property type="nucleotide sequence ID" value="NZ_CP036425.1"/>
</dbReference>
<evidence type="ECO:0000256" key="1">
    <source>
        <dbReference type="SAM" id="Phobius"/>
    </source>
</evidence>
<dbReference type="Proteomes" id="UP000317369">
    <property type="component" value="Chromosome"/>
</dbReference>
<keyword evidence="1" id="KW-0812">Transmembrane</keyword>
<feature type="transmembrane region" description="Helical" evidence="1">
    <location>
        <begin position="21"/>
        <end position="41"/>
    </location>
</feature>
<keyword evidence="3" id="KW-1185">Reference proteome</keyword>
<evidence type="ECO:0000313" key="3">
    <source>
        <dbReference type="Proteomes" id="UP000317369"/>
    </source>
</evidence>
<dbReference type="SUPFAM" id="SSF48371">
    <property type="entry name" value="ARM repeat"/>
    <property type="match status" value="1"/>
</dbReference>
<dbReference type="EMBL" id="CP036425">
    <property type="protein sequence ID" value="QDU33879.1"/>
    <property type="molecule type" value="Genomic_DNA"/>
</dbReference>
<sequence>MTAPKTNPKQKPLFNIKAIRFTFVFCLLFIALAIPLSYVIIPKYAHHKYANLLTATEYAQRKQAHAYIIKSVKKSPSSLSTFPLSKLTDSQFLELYAALNTAYLWDPDTLPPNIYLRWLRIQLKSSEPNSQIFALELISQSDNANNFNQLLPDILTLVASNDVNTQYATLMTLSRFYTQTSELSARSIENAVAKLTQSPHLQTARHAWITLALLPQLNANAEYLLDDHPTINTHSDPHVIEAAIWAISQSGSNLDQLLEYAYTPETQIHTIFPLNKFLYKPQALNLLTVIASTPNLQITPKNQVAVWRAVLSLPKPDFMNNPSTLYALANAEHAQDPGNNQLLQPLTAAATYKAGIAVTRSRPFSDPFGALIRLATVEGQTHPYMIWTVTENTPPLLQVITQRYNASPTPAAFLPALTSDTPPQHALASHIASQTLTDKQIALLISKLKQNSSPHAPQAIALLHAFTGLAPSDLINQYIQNDDNYTLSKTAEIARWLQTPNAPLSTDPNFLLLSNHYPRSTILALLLHAPKHFKQIALDYLLLNPQTTNADLLELLDSYRFYYILYDNLPSSAPPLWLWADPQLQNLQLDTLHSWYLLSRHKITDKTAPSNDS</sequence>
<keyword evidence="1" id="KW-0472">Membrane</keyword>
<organism evidence="2 3">
    <name type="scientific">Poriferisphaera corsica</name>
    <dbReference type="NCBI Taxonomy" id="2528020"/>
    <lineage>
        <taxon>Bacteria</taxon>
        <taxon>Pseudomonadati</taxon>
        <taxon>Planctomycetota</taxon>
        <taxon>Phycisphaerae</taxon>
        <taxon>Phycisphaerales</taxon>
        <taxon>Phycisphaeraceae</taxon>
        <taxon>Poriferisphaera</taxon>
    </lineage>
</organism>
<gene>
    <name evidence="2" type="ORF">KS4_19380</name>
</gene>
<evidence type="ECO:0000313" key="2">
    <source>
        <dbReference type="EMBL" id="QDU33879.1"/>
    </source>
</evidence>
<dbReference type="InterPro" id="IPR016024">
    <property type="entry name" value="ARM-type_fold"/>
</dbReference>
<dbReference type="OrthoDB" id="9936191at2"/>
<keyword evidence="1" id="KW-1133">Transmembrane helix</keyword>
<dbReference type="AlphaFoldDB" id="A0A517YUG5"/>
<dbReference type="KEGG" id="pcor:KS4_19380"/>
<accession>A0A517YUG5</accession>
<reference evidence="2 3" key="1">
    <citation type="submission" date="2019-02" db="EMBL/GenBank/DDBJ databases">
        <title>Deep-cultivation of Planctomycetes and their phenomic and genomic characterization uncovers novel biology.</title>
        <authorList>
            <person name="Wiegand S."/>
            <person name="Jogler M."/>
            <person name="Boedeker C."/>
            <person name="Pinto D."/>
            <person name="Vollmers J."/>
            <person name="Rivas-Marin E."/>
            <person name="Kohn T."/>
            <person name="Peeters S.H."/>
            <person name="Heuer A."/>
            <person name="Rast P."/>
            <person name="Oberbeckmann S."/>
            <person name="Bunk B."/>
            <person name="Jeske O."/>
            <person name="Meyerdierks A."/>
            <person name="Storesund J.E."/>
            <person name="Kallscheuer N."/>
            <person name="Luecker S."/>
            <person name="Lage O.M."/>
            <person name="Pohl T."/>
            <person name="Merkel B.J."/>
            <person name="Hornburger P."/>
            <person name="Mueller R.-W."/>
            <person name="Bruemmer F."/>
            <person name="Labrenz M."/>
            <person name="Spormann A.M."/>
            <person name="Op den Camp H."/>
            <person name="Overmann J."/>
            <person name="Amann R."/>
            <person name="Jetten M.S.M."/>
            <person name="Mascher T."/>
            <person name="Medema M.H."/>
            <person name="Devos D.P."/>
            <person name="Kaster A.-K."/>
            <person name="Ovreas L."/>
            <person name="Rohde M."/>
            <person name="Galperin M.Y."/>
            <person name="Jogler C."/>
        </authorList>
    </citation>
    <scope>NUCLEOTIDE SEQUENCE [LARGE SCALE GENOMIC DNA]</scope>
    <source>
        <strain evidence="2 3">KS4</strain>
    </source>
</reference>